<dbReference type="EMBL" id="GG738930">
    <property type="protein sequence ID" value="EFC36460.1"/>
    <property type="molecule type" value="Genomic_DNA"/>
</dbReference>
<proteinExistence type="predicted"/>
<accession>D2W3B6</accession>
<evidence type="ECO:0000313" key="3">
    <source>
        <dbReference type="EMBL" id="EFC36460.1"/>
    </source>
</evidence>
<gene>
    <name evidence="3" type="ORF">NAEGRDRAFT_75890</name>
</gene>
<dbReference type="InParanoid" id="D2W3B6"/>
<dbReference type="VEuPathDB" id="AmoebaDB:NAEGRDRAFT_75890"/>
<keyword evidence="2" id="KW-0812">Transmembrane</keyword>
<dbReference type="GeneID" id="8862705"/>
<dbReference type="RefSeq" id="XP_002669204.1">
    <property type="nucleotide sequence ID" value="XM_002669158.1"/>
</dbReference>
<feature type="transmembrane region" description="Helical" evidence="2">
    <location>
        <begin position="166"/>
        <end position="185"/>
    </location>
</feature>
<feature type="transmembrane region" description="Helical" evidence="2">
    <location>
        <begin position="197"/>
        <end position="219"/>
    </location>
</feature>
<dbReference type="Proteomes" id="UP000006671">
    <property type="component" value="Unassembled WGS sequence"/>
</dbReference>
<keyword evidence="2" id="KW-1133">Transmembrane helix</keyword>
<evidence type="ECO:0000313" key="4">
    <source>
        <dbReference type="Proteomes" id="UP000006671"/>
    </source>
</evidence>
<sequence length="279" mass="32199">MISLAVICAYFTFFVLANFITTSALEQATKRGFVKILKQKEQKIVSVLLHLLYMTILTPFSIWFTIAAWDHIKGDVLVDGYEIYLEIIQIGMGFYKYDVIIMKPQKARLVHHFVSIMAYIMILSENSIIWYGAVLNIEAYKLPLIIMQLLYYFEKSETIWYKVARGLRMVLWIVIKGGCTLLSISKSIMHGFPNVYSGYHGIMISSSVLITFYSLYIVYQDVEYFYRLARPLKKKEDENLSSVVKDSNMDKHLEMKSIERSASNGPNVSTTNLIENVQV</sequence>
<evidence type="ECO:0000256" key="2">
    <source>
        <dbReference type="SAM" id="Phobius"/>
    </source>
</evidence>
<feature type="transmembrane region" description="Helical" evidence="2">
    <location>
        <begin position="109"/>
        <end position="131"/>
    </location>
</feature>
<keyword evidence="2" id="KW-0472">Membrane</keyword>
<reference evidence="3 4" key="1">
    <citation type="journal article" date="2010" name="Cell">
        <title>The genome of Naegleria gruberi illuminates early eukaryotic versatility.</title>
        <authorList>
            <person name="Fritz-Laylin L.K."/>
            <person name="Prochnik S.E."/>
            <person name="Ginger M.L."/>
            <person name="Dacks J.B."/>
            <person name="Carpenter M.L."/>
            <person name="Field M.C."/>
            <person name="Kuo A."/>
            <person name="Paredez A."/>
            <person name="Chapman J."/>
            <person name="Pham J."/>
            <person name="Shu S."/>
            <person name="Neupane R."/>
            <person name="Cipriano M."/>
            <person name="Mancuso J."/>
            <person name="Tu H."/>
            <person name="Salamov A."/>
            <person name="Lindquist E."/>
            <person name="Shapiro H."/>
            <person name="Lucas S."/>
            <person name="Grigoriev I.V."/>
            <person name="Cande W.Z."/>
            <person name="Fulton C."/>
            <person name="Rokhsar D.S."/>
            <person name="Dawson S.C."/>
        </authorList>
    </citation>
    <scope>NUCLEOTIDE SEQUENCE [LARGE SCALE GENOMIC DNA]</scope>
    <source>
        <strain evidence="3 4">NEG-M</strain>
    </source>
</reference>
<organism evidence="4">
    <name type="scientific">Naegleria gruberi</name>
    <name type="common">Amoeba</name>
    <dbReference type="NCBI Taxonomy" id="5762"/>
    <lineage>
        <taxon>Eukaryota</taxon>
        <taxon>Discoba</taxon>
        <taxon>Heterolobosea</taxon>
        <taxon>Tetramitia</taxon>
        <taxon>Eutetramitia</taxon>
        <taxon>Vahlkampfiidae</taxon>
        <taxon>Naegleria</taxon>
    </lineage>
</organism>
<feature type="transmembrane region" description="Helical" evidence="2">
    <location>
        <begin position="6"/>
        <end position="25"/>
    </location>
</feature>
<dbReference type="AlphaFoldDB" id="D2W3B6"/>
<feature type="transmembrane region" description="Helical" evidence="2">
    <location>
        <begin position="45"/>
        <end position="69"/>
    </location>
</feature>
<evidence type="ECO:0000256" key="1">
    <source>
        <dbReference type="SAM" id="MobiDB-lite"/>
    </source>
</evidence>
<dbReference type="KEGG" id="ngr:NAEGRDRAFT_75890"/>
<protein>
    <submittedName>
        <fullName evidence="3">Predicted protein</fullName>
    </submittedName>
</protein>
<feature type="region of interest" description="Disordered" evidence="1">
    <location>
        <begin position="260"/>
        <end position="279"/>
    </location>
</feature>
<name>D2W3B6_NAEGR</name>
<keyword evidence="4" id="KW-1185">Reference proteome</keyword>